<keyword evidence="5 7" id="KW-0560">Oxidoreductase</keyword>
<gene>
    <name evidence="10" type="ORF">SAMN02746062_01778</name>
</gene>
<dbReference type="GO" id="GO:0016491">
    <property type="term" value="F:oxidoreductase activity"/>
    <property type="evidence" value="ECO:0007669"/>
    <property type="project" value="UniProtKB-UniRule"/>
</dbReference>
<feature type="binding site" description="in other chain" evidence="8">
    <location>
        <begin position="10"/>
        <end position="12"/>
    </location>
    <ligand>
        <name>FMN</name>
        <dbReference type="ChEBI" id="CHEBI:58210"/>
        <note>ligand shared between dimeric partners</note>
    </ligand>
</feature>
<evidence type="ECO:0000256" key="8">
    <source>
        <dbReference type="PIRSR" id="PIRSR000232-1"/>
    </source>
</evidence>
<comment type="similarity">
    <text evidence="1 7">Belongs to the nitroreductase family.</text>
</comment>
<evidence type="ECO:0000256" key="3">
    <source>
        <dbReference type="ARBA" id="ARBA00022643"/>
    </source>
</evidence>
<dbReference type="PANTHER" id="PTHR43821">
    <property type="entry name" value="NAD(P)H NITROREDUCTASE YDJA-RELATED"/>
    <property type="match status" value="1"/>
</dbReference>
<evidence type="ECO:0000256" key="4">
    <source>
        <dbReference type="ARBA" id="ARBA00022857"/>
    </source>
</evidence>
<evidence type="ECO:0000256" key="2">
    <source>
        <dbReference type="ARBA" id="ARBA00022630"/>
    </source>
</evidence>
<evidence type="ECO:0000256" key="5">
    <source>
        <dbReference type="ARBA" id="ARBA00023002"/>
    </source>
</evidence>
<evidence type="ECO:0000256" key="1">
    <source>
        <dbReference type="ARBA" id="ARBA00007118"/>
    </source>
</evidence>
<keyword evidence="11" id="KW-1185">Reference proteome</keyword>
<dbReference type="SUPFAM" id="SSF55469">
    <property type="entry name" value="FMN-dependent nitroreductase-like"/>
    <property type="match status" value="1"/>
</dbReference>
<proteinExistence type="inferred from homology"/>
<dbReference type="Pfam" id="PF00881">
    <property type="entry name" value="Nitroreductase"/>
    <property type="match status" value="1"/>
</dbReference>
<keyword evidence="2 7" id="KW-0285">Flavoprotein</keyword>
<dbReference type="InterPro" id="IPR052530">
    <property type="entry name" value="NAD(P)H_nitroreductase"/>
</dbReference>
<dbReference type="InterPro" id="IPR000415">
    <property type="entry name" value="Nitroreductase-like"/>
</dbReference>
<organism evidence="10 11">
    <name type="scientific">Alysiella filiformis DSM 16848</name>
    <dbReference type="NCBI Taxonomy" id="1120981"/>
    <lineage>
        <taxon>Bacteria</taxon>
        <taxon>Pseudomonadati</taxon>
        <taxon>Pseudomonadota</taxon>
        <taxon>Betaproteobacteria</taxon>
        <taxon>Neisseriales</taxon>
        <taxon>Neisseriaceae</taxon>
        <taxon>Alysiella</taxon>
    </lineage>
</organism>
<dbReference type="Gene3D" id="3.40.109.10">
    <property type="entry name" value="NADH Oxidase"/>
    <property type="match status" value="1"/>
</dbReference>
<keyword evidence="6 7" id="KW-0520">NAD</keyword>
<dbReference type="EC" id="1.-.-.-" evidence="7"/>
<dbReference type="CDD" id="cd02135">
    <property type="entry name" value="YdjA-like"/>
    <property type="match status" value="1"/>
</dbReference>
<evidence type="ECO:0000259" key="9">
    <source>
        <dbReference type="Pfam" id="PF00881"/>
    </source>
</evidence>
<dbReference type="RefSeq" id="WP_179655868.1">
    <property type="nucleotide sequence ID" value="NZ_CP083931.1"/>
</dbReference>
<sequence length="181" mass="19842">MNALELLTTRRSTKTLGLPVPDELQLHTILQAASQVPDHGRLTPWRFVVIQSEAGMSRFRQILLDTVTELNMGDEARAKAEKVGKMAPMVLAVIASPKTGKPEWEQHLSAGCAAYAAQLAANAQGFDNVWLSGLWVNSPLLKAAFDCNEKEKIIALIMLGTATRSPAEPKNTDVQAFTQFW</sequence>
<keyword evidence="3 7" id="KW-0288">FMN</keyword>
<dbReference type="InterPro" id="IPR029479">
    <property type="entry name" value="Nitroreductase"/>
</dbReference>
<dbReference type="InterPro" id="IPR026021">
    <property type="entry name" value="YdjA-like"/>
</dbReference>
<dbReference type="AlphaFoldDB" id="A0A286EFG8"/>
<accession>A0A286EFG8</accession>
<dbReference type="Proteomes" id="UP000219669">
    <property type="component" value="Unassembled WGS sequence"/>
</dbReference>
<dbReference type="EMBL" id="OCNF01000017">
    <property type="protein sequence ID" value="SOD69650.1"/>
    <property type="molecule type" value="Genomic_DNA"/>
</dbReference>
<dbReference type="PIRSF" id="PIRSF000232">
    <property type="entry name" value="YdjA"/>
    <property type="match status" value="1"/>
</dbReference>
<name>A0A286EFG8_9NEIS</name>
<evidence type="ECO:0000256" key="6">
    <source>
        <dbReference type="ARBA" id="ARBA00023027"/>
    </source>
</evidence>
<evidence type="ECO:0000313" key="11">
    <source>
        <dbReference type="Proteomes" id="UP000219669"/>
    </source>
</evidence>
<feature type="binding site" description="in other chain" evidence="8">
    <location>
        <begin position="130"/>
        <end position="132"/>
    </location>
    <ligand>
        <name>FMN</name>
        <dbReference type="ChEBI" id="CHEBI:58210"/>
        <note>ligand shared between dimeric partners</note>
    </ligand>
</feature>
<keyword evidence="4 7" id="KW-0521">NADP</keyword>
<reference evidence="10 11" key="1">
    <citation type="submission" date="2017-09" db="EMBL/GenBank/DDBJ databases">
        <authorList>
            <person name="Ehlers B."/>
            <person name="Leendertz F.H."/>
        </authorList>
    </citation>
    <scope>NUCLEOTIDE SEQUENCE [LARGE SCALE GENOMIC DNA]</scope>
    <source>
        <strain evidence="10 11">DSM 16848</strain>
    </source>
</reference>
<protein>
    <recommendedName>
        <fullName evidence="7">Putative NAD(P)H nitroreductase</fullName>
        <ecNumber evidence="7">1.-.-.-</ecNumber>
    </recommendedName>
</protein>
<evidence type="ECO:0000256" key="7">
    <source>
        <dbReference type="PIRNR" id="PIRNR000232"/>
    </source>
</evidence>
<feature type="domain" description="Nitroreductase" evidence="9">
    <location>
        <begin position="8"/>
        <end position="160"/>
    </location>
</feature>
<feature type="binding site" evidence="8">
    <location>
        <position position="39"/>
    </location>
    <ligand>
        <name>FMN</name>
        <dbReference type="ChEBI" id="CHEBI:58210"/>
        <note>ligand shared between dimeric partners</note>
    </ligand>
</feature>
<comment type="cofactor">
    <cofactor evidence="8">
        <name>FMN</name>
        <dbReference type="ChEBI" id="CHEBI:58210"/>
    </cofactor>
    <text evidence="8">Binds 1 FMN per subunit.</text>
</comment>
<dbReference type="PANTHER" id="PTHR43821:SF1">
    <property type="entry name" value="NAD(P)H NITROREDUCTASE YDJA-RELATED"/>
    <property type="match status" value="1"/>
</dbReference>
<evidence type="ECO:0000313" key="10">
    <source>
        <dbReference type="EMBL" id="SOD69650.1"/>
    </source>
</evidence>